<feature type="chain" id="PRO_5017021260" description="C-type lysozyme inhibitor domain-containing protein" evidence="5">
    <location>
        <begin position="22"/>
        <end position="130"/>
    </location>
</feature>
<proteinExistence type="predicted"/>
<keyword evidence="8" id="KW-1185">Reference proteome</keyword>
<reference evidence="7 8" key="1">
    <citation type="submission" date="2018-06" db="EMBL/GenBank/DDBJ databases">
        <authorList>
            <consortium name="Pathogen Informatics"/>
            <person name="Doyle S."/>
        </authorList>
    </citation>
    <scope>NUCLEOTIDE SEQUENCE [LARGE SCALE GENOMIC DNA]</scope>
    <source>
        <strain evidence="7 8">NCTC10717</strain>
    </source>
</reference>
<evidence type="ECO:0000259" key="6">
    <source>
        <dbReference type="Pfam" id="PF09864"/>
    </source>
</evidence>
<evidence type="ECO:0000313" key="8">
    <source>
        <dbReference type="Proteomes" id="UP000254575"/>
    </source>
</evidence>
<name>A0A380N109_9GAMM</name>
<gene>
    <name evidence="7" type="ORF">NCTC10717_01969</name>
</gene>
<dbReference type="RefSeq" id="WP_115219081.1">
    <property type="nucleotide sequence ID" value="NZ_UHIA01000004.1"/>
</dbReference>
<evidence type="ECO:0000256" key="4">
    <source>
        <dbReference type="ARBA" id="ARBA00023288"/>
    </source>
</evidence>
<dbReference type="Gene3D" id="2.40.128.200">
    <property type="match status" value="1"/>
</dbReference>
<evidence type="ECO:0000256" key="1">
    <source>
        <dbReference type="ARBA" id="ARBA00022729"/>
    </source>
</evidence>
<evidence type="ECO:0000256" key="2">
    <source>
        <dbReference type="ARBA" id="ARBA00023136"/>
    </source>
</evidence>
<accession>A0A380N109</accession>
<keyword evidence="2" id="KW-0472">Membrane</keyword>
<sequence length="130" mass="13864">MKTFISACSCALLLSACASQSGDSIEAQNPAQGAGIPLPPQVKLPISADKWTLWQCQDGSRLETRLSADGRQLQLRYQGREAQLQQAASARPAIFENTHLAFFSDGKTAAVGHPHSPTVLSSGCRLGELK</sequence>
<evidence type="ECO:0000313" key="7">
    <source>
        <dbReference type="EMBL" id="SUO98228.1"/>
    </source>
</evidence>
<keyword evidence="1 5" id="KW-0732">Signal</keyword>
<dbReference type="OrthoDB" id="5348860at2"/>
<protein>
    <recommendedName>
        <fullName evidence="6">C-type lysozyme inhibitor domain-containing protein</fullName>
    </recommendedName>
</protein>
<dbReference type="Proteomes" id="UP000254575">
    <property type="component" value="Unassembled WGS sequence"/>
</dbReference>
<feature type="domain" description="C-type lysozyme inhibitor" evidence="6">
    <location>
        <begin position="54"/>
        <end position="112"/>
    </location>
</feature>
<keyword evidence="4" id="KW-0449">Lipoprotein</keyword>
<keyword evidence="3" id="KW-0564">Palmitate</keyword>
<feature type="signal peptide" evidence="5">
    <location>
        <begin position="1"/>
        <end position="21"/>
    </location>
</feature>
<dbReference type="SUPFAM" id="SSF141488">
    <property type="entry name" value="YdhA-like"/>
    <property type="match status" value="1"/>
</dbReference>
<dbReference type="Pfam" id="PF09864">
    <property type="entry name" value="MliC"/>
    <property type="match status" value="1"/>
</dbReference>
<organism evidence="7 8">
    <name type="scientific">Suttonella indologenes</name>
    <dbReference type="NCBI Taxonomy" id="13276"/>
    <lineage>
        <taxon>Bacteria</taxon>
        <taxon>Pseudomonadati</taxon>
        <taxon>Pseudomonadota</taxon>
        <taxon>Gammaproteobacteria</taxon>
        <taxon>Cardiobacteriales</taxon>
        <taxon>Cardiobacteriaceae</taxon>
        <taxon>Suttonella</taxon>
    </lineage>
</organism>
<evidence type="ECO:0000256" key="3">
    <source>
        <dbReference type="ARBA" id="ARBA00023139"/>
    </source>
</evidence>
<dbReference type="AlphaFoldDB" id="A0A380N109"/>
<evidence type="ECO:0000256" key="5">
    <source>
        <dbReference type="SAM" id="SignalP"/>
    </source>
</evidence>
<dbReference type="EMBL" id="UHIA01000004">
    <property type="protein sequence ID" value="SUO98228.1"/>
    <property type="molecule type" value="Genomic_DNA"/>
</dbReference>
<dbReference type="InterPro" id="IPR018660">
    <property type="entry name" value="MliC"/>
</dbReference>
<dbReference type="PROSITE" id="PS51257">
    <property type="entry name" value="PROKAR_LIPOPROTEIN"/>
    <property type="match status" value="1"/>
</dbReference>
<dbReference type="InterPro" id="IPR036328">
    <property type="entry name" value="MliC_sf"/>
</dbReference>